<dbReference type="AlphaFoldDB" id="A0A451B8Z8"/>
<protein>
    <submittedName>
        <fullName evidence="3">Response regulator receiver domain-containing protein</fullName>
    </submittedName>
</protein>
<dbReference type="EMBL" id="CAADFO010000032">
    <property type="protein sequence ID" value="VFK28040.1"/>
    <property type="molecule type" value="Genomic_DNA"/>
</dbReference>
<dbReference type="InterPro" id="IPR011006">
    <property type="entry name" value="CheY-like_superfamily"/>
</dbReference>
<evidence type="ECO:0000313" key="1">
    <source>
        <dbReference type="EMBL" id="VFK28040.1"/>
    </source>
</evidence>
<dbReference type="SUPFAM" id="SSF52172">
    <property type="entry name" value="CheY-like"/>
    <property type="match status" value="1"/>
</dbReference>
<proteinExistence type="predicted"/>
<evidence type="ECO:0000313" key="2">
    <source>
        <dbReference type="EMBL" id="VFK29354.1"/>
    </source>
</evidence>
<organism evidence="3">
    <name type="scientific">Candidatus Kentrum sp. MB</name>
    <dbReference type="NCBI Taxonomy" id="2138164"/>
    <lineage>
        <taxon>Bacteria</taxon>
        <taxon>Pseudomonadati</taxon>
        <taxon>Pseudomonadota</taxon>
        <taxon>Gammaproteobacteria</taxon>
        <taxon>Candidatus Kentrum</taxon>
    </lineage>
</organism>
<reference evidence="3" key="1">
    <citation type="submission" date="2019-02" db="EMBL/GenBank/DDBJ databases">
        <authorList>
            <person name="Gruber-Vodicka R. H."/>
            <person name="Seah K. B. B."/>
        </authorList>
    </citation>
    <scope>NUCLEOTIDE SEQUENCE</scope>
    <source>
        <strain evidence="1">BECK_BZ197</strain>
        <strain evidence="3">BECK_BZ198</strain>
        <strain evidence="2">BECK_BZ199</strain>
    </source>
</reference>
<evidence type="ECO:0000313" key="3">
    <source>
        <dbReference type="EMBL" id="VFK74760.1"/>
    </source>
</evidence>
<dbReference type="EMBL" id="CAADFQ010000009">
    <property type="protein sequence ID" value="VFK29354.1"/>
    <property type="molecule type" value="Genomic_DNA"/>
</dbReference>
<name>A0A451B8Z8_9GAMM</name>
<accession>A0A451B8Z8</accession>
<gene>
    <name evidence="1" type="ORF">BECKMB1821G_GA0114241_103221</name>
    <name evidence="3" type="ORF">BECKMB1821H_GA0114242_100945</name>
    <name evidence="2" type="ORF">BECKMB1821I_GA0114274_100945</name>
</gene>
<dbReference type="EMBL" id="CAADGH010000009">
    <property type="protein sequence ID" value="VFK74760.1"/>
    <property type="molecule type" value="Genomic_DNA"/>
</dbReference>
<dbReference type="Gene3D" id="3.40.50.2300">
    <property type="match status" value="1"/>
</dbReference>
<sequence>MKYLIVDDEVAHLRRWTRPLREAGHHVTIAREVDIGWERIQRERKDPFDLVLLDLALDRRADEFTWEQGIVKEALSRRGFGDLPMSGQALGLRLWRRRRALKQRYCYVSNVRNLIWMPRLIADDPEFNEPDPDAYGLEMPDNLLGVILEKSELSSNNVAEKLQKAWQIWEDNGWLH</sequence>